<dbReference type="InterPro" id="IPR036388">
    <property type="entry name" value="WH-like_DNA-bd_sf"/>
</dbReference>
<dbReference type="InterPro" id="IPR036390">
    <property type="entry name" value="WH_DNA-bd_sf"/>
</dbReference>
<dbReference type="InterPro" id="IPR051081">
    <property type="entry name" value="HTH_MetalResp_TranReg"/>
</dbReference>
<keyword evidence="2" id="KW-0238">DNA-binding</keyword>
<accession>A0A1Y2PBJ5</accession>
<evidence type="ECO:0000259" key="4">
    <source>
        <dbReference type="PROSITE" id="PS50987"/>
    </source>
</evidence>
<dbReference type="InterPro" id="IPR011991">
    <property type="entry name" value="ArsR-like_HTH"/>
</dbReference>
<dbReference type="CDD" id="cd00090">
    <property type="entry name" value="HTH_ARSR"/>
    <property type="match status" value="1"/>
</dbReference>
<dbReference type="Proteomes" id="UP000194221">
    <property type="component" value="Unassembled WGS sequence"/>
</dbReference>
<reference evidence="5 6" key="1">
    <citation type="submission" date="2015-03" db="EMBL/GenBank/DDBJ databases">
        <title>Genome sequence of Tenacibaculum sp. S2-2, isolated from intestinal microbiota of sea cucumber, Apostichopus japonicas.</title>
        <authorList>
            <person name="Shao Z."/>
            <person name="Wang L."/>
            <person name="Li X."/>
        </authorList>
    </citation>
    <scope>NUCLEOTIDE SEQUENCE [LARGE SCALE GENOMIC DNA]</scope>
    <source>
        <strain evidence="5 6">S2-2</strain>
    </source>
</reference>
<dbReference type="InParanoid" id="A0A1Y2PBJ5"/>
<keyword evidence="1" id="KW-0805">Transcription regulation</keyword>
<keyword evidence="3" id="KW-0804">Transcription</keyword>
<feature type="domain" description="HTH arsR-type" evidence="4">
    <location>
        <begin position="1"/>
        <end position="100"/>
    </location>
</feature>
<dbReference type="OrthoDB" id="9790747at2"/>
<name>A0A1Y2PBJ5_9FLAO</name>
<gene>
    <name evidence="5" type="ORF">WH52_10400</name>
</gene>
<dbReference type="GO" id="GO:0003677">
    <property type="term" value="F:DNA binding"/>
    <property type="evidence" value="ECO:0007669"/>
    <property type="project" value="UniProtKB-KW"/>
</dbReference>
<dbReference type="PROSITE" id="PS50987">
    <property type="entry name" value="HTH_ARSR_2"/>
    <property type="match status" value="1"/>
</dbReference>
<proteinExistence type="predicted"/>
<keyword evidence="6" id="KW-1185">Reference proteome</keyword>
<dbReference type="EMBL" id="LAPZ01000007">
    <property type="protein sequence ID" value="OSY87825.1"/>
    <property type="molecule type" value="Genomic_DNA"/>
</dbReference>
<dbReference type="SMART" id="SM00418">
    <property type="entry name" value="HTH_ARSR"/>
    <property type="match status" value="1"/>
</dbReference>
<dbReference type="STRING" id="1635173.WH52_10400"/>
<dbReference type="GO" id="GO:0003700">
    <property type="term" value="F:DNA-binding transcription factor activity"/>
    <property type="evidence" value="ECO:0007669"/>
    <property type="project" value="InterPro"/>
</dbReference>
<comment type="caution">
    <text evidence="5">The sequence shown here is derived from an EMBL/GenBank/DDBJ whole genome shotgun (WGS) entry which is preliminary data.</text>
</comment>
<evidence type="ECO:0000256" key="2">
    <source>
        <dbReference type="ARBA" id="ARBA00023125"/>
    </source>
</evidence>
<dbReference type="InterPro" id="IPR001845">
    <property type="entry name" value="HTH_ArsR_DNA-bd_dom"/>
</dbReference>
<dbReference type="AlphaFoldDB" id="A0A1Y2PBJ5"/>
<dbReference type="Gene3D" id="1.10.10.10">
    <property type="entry name" value="Winged helix-like DNA-binding domain superfamily/Winged helix DNA-binding domain"/>
    <property type="match status" value="1"/>
</dbReference>
<organism evidence="5 6">
    <name type="scientific">Tenacibaculum holothuriorum</name>
    <dbReference type="NCBI Taxonomy" id="1635173"/>
    <lineage>
        <taxon>Bacteria</taxon>
        <taxon>Pseudomonadati</taxon>
        <taxon>Bacteroidota</taxon>
        <taxon>Flavobacteriia</taxon>
        <taxon>Flavobacteriales</taxon>
        <taxon>Flavobacteriaceae</taxon>
        <taxon>Tenacibaculum</taxon>
    </lineage>
</organism>
<dbReference type="PANTHER" id="PTHR33154:SF33">
    <property type="entry name" value="TRANSCRIPTIONAL REPRESSOR SDPR"/>
    <property type="match status" value="1"/>
</dbReference>
<dbReference type="SUPFAM" id="SSF46785">
    <property type="entry name" value="Winged helix' DNA-binding domain"/>
    <property type="match status" value="1"/>
</dbReference>
<dbReference type="RefSeq" id="WP_086030887.1">
    <property type="nucleotide sequence ID" value="NZ_LAPZ01000007.1"/>
</dbReference>
<evidence type="ECO:0000313" key="6">
    <source>
        <dbReference type="Proteomes" id="UP000194221"/>
    </source>
</evidence>
<evidence type="ECO:0000256" key="1">
    <source>
        <dbReference type="ARBA" id="ARBA00023015"/>
    </source>
</evidence>
<dbReference type="FunCoup" id="A0A1Y2PBJ5">
    <property type="interactions" value="1"/>
</dbReference>
<sequence>MDKKQFIEVSKSLTNQTRLKILEWLKKPDENFPPHPTLGHFDFGVCGTFIQKKTEMSQSTISTYLNNMEKCELLISTRKGKWTYFKRNEKTIEDYIEYLK</sequence>
<evidence type="ECO:0000313" key="5">
    <source>
        <dbReference type="EMBL" id="OSY87825.1"/>
    </source>
</evidence>
<protein>
    <submittedName>
        <fullName evidence="5">ArsR family transcriptional regulator</fullName>
    </submittedName>
</protein>
<dbReference type="PANTHER" id="PTHR33154">
    <property type="entry name" value="TRANSCRIPTIONAL REGULATOR, ARSR FAMILY"/>
    <property type="match status" value="1"/>
</dbReference>
<evidence type="ECO:0000256" key="3">
    <source>
        <dbReference type="ARBA" id="ARBA00023163"/>
    </source>
</evidence>